<feature type="non-terminal residue" evidence="7">
    <location>
        <position position="1"/>
    </location>
</feature>
<dbReference type="OrthoDB" id="10043560at2759"/>
<accession>A0A8S4PHR0</accession>
<evidence type="ECO:0000256" key="3">
    <source>
        <dbReference type="ARBA" id="ARBA00022989"/>
    </source>
</evidence>
<dbReference type="Proteomes" id="UP000749559">
    <property type="component" value="Unassembled WGS sequence"/>
</dbReference>
<keyword evidence="5" id="KW-0106">Calcium</keyword>
<evidence type="ECO:0000256" key="1">
    <source>
        <dbReference type="ARBA" id="ARBA00004167"/>
    </source>
</evidence>
<name>A0A8S4PHR0_OWEFU</name>
<dbReference type="InterPro" id="IPR050174">
    <property type="entry name" value="Protocadherin/Cadherin-CA"/>
</dbReference>
<dbReference type="PANTHER" id="PTHR24028">
    <property type="entry name" value="CADHERIN-87A"/>
    <property type="match status" value="1"/>
</dbReference>
<evidence type="ECO:0000313" key="8">
    <source>
        <dbReference type="Proteomes" id="UP000749559"/>
    </source>
</evidence>
<evidence type="ECO:0000256" key="2">
    <source>
        <dbReference type="ARBA" id="ARBA00022692"/>
    </source>
</evidence>
<reference evidence="7" key="1">
    <citation type="submission" date="2022-03" db="EMBL/GenBank/DDBJ databases">
        <authorList>
            <person name="Martin C."/>
        </authorList>
    </citation>
    <scope>NUCLEOTIDE SEQUENCE</scope>
</reference>
<evidence type="ECO:0000259" key="6">
    <source>
        <dbReference type="PROSITE" id="PS50268"/>
    </source>
</evidence>
<keyword evidence="8" id="KW-1185">Reference proteome</keyword>
<keyword evidence="3" id="KW-1133">Transmembrane helix</keyword>
<gene>
    <name evidence="7" type="ORF">OFUS_LOCUS17785</name>
</gene>
<dbReference type="GO" id="GO:0007156">
    <property type="term" value="P:homophilic cell adhesion via plasma membrane adhesion molecules"/>
    <property type="evidence" value="ECO:0007669"/>
    <property type="project" value="InterPro"/>
</dbReference>
<feature type="domain" description="Cadherin" evidence="6">
    <location>
        <begin position="261"/>
        <end position="355"/>
    </location>
</feature>
<evidence type="ECO:0000256" key="5">
    <source>
        <dbReference type="PROSITE-ProRule" id="PRU00043"/>
    </source>
</evidence>
<evidence type="ECO:0000256" key="4">
    <source>
        <dbReference type="ARBA" id="ARBA00023180"/>
    </source>
</evidence>
<dbReference type="CDD" id="cd11304">
    <property type="entry name" value="Cadherin_repeat"/>
    <property type="match status" value="3"/>
</dbReference>
<proteinExistence type="predicted"/>
<dbReference type="InterPro" id="IPR002126">
    <property type="entry name" value="Cadherin-like_dom"/>
</dbReference>
<keyword evidence="2" id="KW-0812">Transmembrane</keyword>
<dbReference type="SUPFAM" id="SSF49313">
    <property type="entry name" value="Cadherin-like"/>
    <property type="match status" value="4"/>
</dbReference>
<comment type="subcellular location">
    <subcellularLocation>
        <location evidence="1">Membrane</location>
        <topology evidence="1">Single-pass membrane protein</topology>
    </subcellularLocation>
</comment>
<dbReference type="PANTHER" id="PTHR24028:SF328">
    <property type="entry name" value="CADHERIN-3"/>
    <property type="match status" value="1"/>
</dbReference>
<comment type="caution">
    <text evidence="7">The sequence shown here is derived from an EMBL/GenBank/DDBJ whole genome shotgun (WGS) entry which is preliminary data.</text>
</comment>
<feature type="domain" description="Cadherin" evidence="6">
    <location>
        <begin position="153"/>
        <end position="261"/>
    </location>
</feature>
<dbReference type="EMBL" id="CAIIXF020000008">
    <property type="protein sequence ID" value="CAH1792864.1"/>
    <property type="molecule type" value="Genomic_DNA"/>
</dbReference>
<sequence length="453" mass="50597">MNMTGPHKPGAIRITIVCSDLAIPSYSITREFTLYVLESENTPRGILFNGNGFVKENIEGAFLGNVSIVDLVSGMVLKQDYRFSITDDTLPFTMDEHTLKTKEGLDYEQERIWFIVIQTTLLNDEVIQEDVMIHVLDTNDASTAIGLYHPAIIYENSPDGTFLNEMFTEDQDLGQDHVYTILHIYGKAKNGTIYQIHIDTLSIADNTLNIGTNNKEIDFEAYEYITVEVNTTDVGHFDGTAYSFIENITLDVIDVNEAPIDIATNITEVNENITLGTIIGELTIEDPDINDDHTCNITTASNFKIVDKTMIQVWRELDFEMSQVEMFIVICFDFGGLSMDKVLQINVFDINEPPFNITLSNSNIDENNMPGQTVGELKAMDFENSMVMFMVASEGHFAIVGDGTLVANETLHHNKAPGYNINVTAIDHLGLSTSKNFYIKVNAIDLPPKGILL</sequence>
<protein>
    <recommendedName>
        <fullName evidence="6">Cadherin domain-containing protein</fullName>
    </recommendedName>
</protein>
<dbReference type="AlphaFoldDB" id="A0A8S4PHR0"/>
<dbReference type="GO" id="GO:0005886">
    <property type="term" value="C:plasma membrane"/>
    <property type="evidence" value="ECO:0007669"/>
    <property type="project" value="TreeGrafter"/>
</dbReference>
<organism evidence="7 8">
    <name type="scientific">Owenia fusiformis</name>
    <name type="common">Polychaete worm</name>
    <dbReference type="NCBI Taxonomy" id="6347"/>
    <lineage>
        <taxon>Eukaryota</taxon>
        <taxon>Metazoa</taxon>
        <taxon>Spiralia</taxon>
        <taxon>Lophotrochozoa</taxon>
        <taxon>Annelida</taxon>
        <taxon>Polychaeta</taxon>
        <taxon>Sedentaria</taxon>
        <taxon>Canalipalpata</taxon>
        <taxon>Sabellida</taxon>
        <taxon>Oweniida</taxon>
        <taxon>Oweniidae</taxon>
        <taxon>Owenia</taxon>
    </lineage>
</organism>
<dbReference type="Gene3D" id="2.60.40.60">
    <property type="entry name" value="Cadherins"/>
    <property type="match status" value="3"/>
</dbReference>
<keyword evidence="3" id="KW-0472">Membrane</keyword>
<dbReference type="GO" id="GO:0005509">
    <property type="term" value="F:calcium ion binding"/>
    <property type="evidence" value="ECO:0007669"/>
    <property type="project" value="UniProtKB-UniRule"/>
</dbReference>
<dbReference type="SMART" id="SM00112">
    <property type="entry name" value="CA"/>
    <property type="match status" value="3"/>
</dbReference>
<keyword evidence="4" id="KW-0325">Glycoprotein</keyword>
<feature type="domain" description="Cadherin" evidence="6">
    <location>
        <begin position="356"/>
        <end position="450"/>
    </location>
</feature>
<evidence type="ECO:0000313" key="7">
    <source>
        <dbReference type="EMBL" id="CAH1792864.1"/>
    </source>
</evidence>
<dbReference type="PROSITE" id="PS50268">
    <property type="entry name" value="CADHERIN_2"/>
    <property type="match status" value="4"/>
</dbReference>
<dbReference type="InterPro" id="IPR015919">
    <property type="entry name" value="Cadherin-like_sf"/>
</dbReference>
<feature type="domain" description="Cadherin" evidence="6">
    <location>
        <begin position="60"/>
        <end position="152"/>
    </location>
</feature>